<feature type="signal peptide" evidence="3">
    <location>
        <begin position="1"/>
        <end position="41"/>
    </location>
</feature>
<feature type="transmembrane region" description="Helical" evidence="2">
    <location>
        <begin position="427"/>
        <end position="450"/>
    </location>
</feature>
<evidence type="ECO:0000313" key="5">
    <source>
        <dbReference type="WBParaSite" id="Minc3s01048g20183"/>
    </source>
</evidence>
<dbReference type="Proteomes" id="UP000887563">
    <property type="component" value="Unplaced"/>
</dbReference>
<dbReference type="WBParaSite" id="Minc3s01048g20183">
    <property type="protein sequence ID" value="Minc3s01048g20183"/>
    <property type="gene ID" value="Minc3s01048g20183"/>
</dbReference>
<keyword evidence="2" id="KW-0812">Transmembrane</keyword>
<keyword evidence="3" id="KW-0732">Signal</keyword>
<feature type="region of interest" description="Disordered" evidence="1">
    <location>
        <begin position="403"/>
        <end position="422"/>
    </location>
</feature>
<evidence type="ECO:0000256" key="3">
    <source>
        <dbReference type="SAM" id="SignalP"/>
    </source>
</evidence>
<dbReference type="AlphaFoldDB" id="A0A914M679"/>
<sequence>MLVRCLLPMELDTGPGTRKSSTLCFLLLLVITTFLVLEVPGQSNNDGNVGVANHKLIGKNVTLVDSTIKANEENFNSDEYRKRFPNACDVKIYNDTIELQYNNITGCTVDLLVKNEEYNNKIKFKAGVRNKGGKLRDCLLAFGPFFPDGFNNIMPFVYSKNNKVVERLSHGPIYAHKEDCNRQECGMCMPWTTLEISWSIGQRMKVYAYTHLVGEIVSGNKQIMGADLFHTTFMTFDMEIEGGGKFTMNLGEQKTSFDSSVDNILCVPKNNPFVAPETWTITNENLKDKRLLVFSLLPVSASVVFDGKKLVDRRARTRCDLFVQFDRNYYELLFVPPPPPPTTTTTTTPTPKICPTKPAIKCATCPSCPTEPACATCPACPVCSSEPAIKCTACPLCPVPPTTTSTTTTKTTTPPAPSAETSSSSSFIWIFLFFLLLIGCIGTNAGWFYFNMNKDEKEKPEEEKMTRSARSIVITTADSEYGPDVNTAIQVDAESAKTAPEDGKSVTAPVDVE</sequence>
<feature type="chain" id="PRO_5036880889" evidence="3">
    <location>
        <begin position="42"/>
        <end position="513"/>
    </location>
</feature>
<evidence type="ECO:0000313" key="4">
    <source>
        <dbReference type="Proteomes" id="UP000887563"/>
    </source>
</evidence>
<feature type="region of interest" description="Disordered" evidence="1">
    <location>
        <begin position="493"/>
        <end position="513"/>
    </location>
</feature>
<evidence type="ECO:0000256" key="1">
    <source>
        <dbReference type="SAM" id="MobiDB-lite"/>
    </source>
</evidence>
<name>A0A914M679_MELIC</name>
<accession>A0A914M679</accession>
<keyword evidence="2" id="KW-0472">Membrane</keyword>
<reference evidence="5" key="1">
    <citation type="submission" date="2022-11" db="UniProtKB">
        <authorList>
            <consortium name="WormBaseParasite"/>
        </authorList>
    </citation>
    <scope>IDENTIFICATION</scope>
</reference>
<keyword evidence="4" id="KW-1185">Reference proteome</keyword>
<proteinExistence type="predicted"/>
<keyword evidence="2" id="KW-1133">Transmembrane helix</keyword>
<protein>
    <submittedName>
        <fullName evidence="5">Uncharacterized protein</fullName>
    </submittedName>
</protein>
<evidence type="ECO:0000256" key="2">
    <source>
        <dbReference type="SAM" id="Phobius"/>
    </source>
</evidence>
<organism evidence="4 5">
    <name type="scientific">Meloidogyne incognita</name>
    <name type="common">Southern root-knot nematode worm</name>
    <name type="synonym">Oxyuris incognita</name>
    <dbReference type="NCBI Taxonomy" id="6306"/>
    <lineage>
        <taxon>Eukaryota</taxon>
        <taxon>Metazoa</taxon>
        <taxon>Ecdysozoa</taxon>
        <taxon>Nematoda</taxon>
        <taxon>Chromadorea</taxon>
        <taxon>Rhabditida</taxon>
        <taxon>Tylenchina</taxon>
        <taxon>Tylenchomorpha</taxon>
        <taxon>Tylenchoidea</taxon>
        <taxon>Meloidogynidae</taxon>
        <taxon>Meloidogyninae</taxon>
        <taxon>Meloidogyne</taxon>
        <taxon>Meloidogyne incognita group</taxon>
    </lineage>
</organism>